<dbReference type="SUPFAM" id="SSF89919">
    <property type="entry name" value="Ribosome-binding factor A, RbfA"/>
    <property type="match status" value="1"/>
</dbReference>
<dbReference type="InterPro" id="IPR000238">
    <property type="entry name" value="RbfA"/>
</dbReference>
<dbReference type="InterPro" id="IPR015946">
    <property type="entry name" value="KH_dom-like_a/b"/>
</dbReference>
<dbReference type="InterPro" id="IPR023799">
    <property type="entry name" value="RbfA_dom_sf"/>
</dbReference>
<accession>A0A0M1VW00</accession>
<comment type="function">
    <text evidence="2">One of several proteins that assist in the late maturation steps of the functional core of the 30S ribosomal subunit. Associates with free 30S ribosomal subunits (but not with 30S subunits that are part of 70S ribosomes or polysomes). Required for efficient processing of 16S rRNA. May interact with the 5'-terminal helix region of 16S rRNA.</text>
</comment>
<comment type="caution">
    <text evidence="3">The sequence shown here is derived from an EMBL/GenBank/DDBJ whole genome shotgun (WGS) entry which is preliminary data.</text>
</comment>
<name>A0A0M1VW00_FUSVC</name>
<evidence type="ECO:0000256" key="2">
    <source>
        <dbReference type="HAMAP-Rule" id="MF_00003"/>
    </source>
</evidence>
<dbReference type="GO" id="GO:0043024">
    <property type="term" value="F:ribosomal small subunit binding"/>
    <property type="evidence" value="ECO:0007669"/>
    <property type="project" value="TreeGrafter"/>
</dbReference>
<dbReference type="EMBL" id="ACDE02000003">
    <property type="protein sequence ID" value="EEO40821.1"/>
    <property type="molecule type" value="Genomic_DNA"/>
</dbReference>
<keyword evidence="2" id="KW-0963">Cytoplasm</keyword>
<dbReference type="Pfam" id="PF02033">
    <property type="entry name" value="RBFA"/>
    <property type="match status" value="1"/>
</dbReference>
<evidence type="ECO:0000256" key="1">
    <source>
        <dbReference type="ARBA" id="ARBA00022517"/>
    </source>
</evidence>
<dbReference type="GO" id="GO:0005829">
    <property type="term" value="C:cytosol"/>
    <property type="evidence" value="ECO:0007669"/>
    <property type="project" value="TreeGrafter"/>
</dbReference>
<reference evidence="3 4" key="1">
    <citation type="submission" date="2011-10" db="EMBL/GenBank/DDBJ databases">
        <title>The Genome Sequence of Fusobacterium sp. 4_1_13.</title>
        <authorList>
            <consortium name="The Broad Institute Genome Sequencing Platform"/>
            <person name="Earl A."/>
            <person name="Ward D."/>
            <person name="Feldgarden M."/>
            <person name="Gevers D."/>
            <person name="Strauss J."/>
            <person name="Ambrose C."/>
            <person name="Allen-Vercoe E."/>
            <person name="Young S.K."/>
            <person name="Zeng Q."/>
            <person name="Gargeya S."/>
            <person name="Fitzgerald M."/>
            <person name="Haas B."/>
            <person name="Abouelleil A."/>
            <person name="Alvarado L."/>
            <person name="Arachchi H.M."/>
            <person name="Berlin A."/>
            <person name="Brown A."/>
            <person name="Chapman S.B."/>
            <person name="Chen Z."/>
            <person name="Dunbar C."/>
            <person name="Freedman E."/>
            <person name="Gearin G."/>
            <person name="Goldberg J."/>
            <person name="Griggs A."/>
            <person name="Gujja S."/>
            <person name="Heiman D."/>
            <person name="Howarth C."/>
            <person name="Larson L."/>
            <person name="Lui A."/>
            <person name="MacDonald P.J."/>
            <person name="Montmayeur A."/>
            <person name="Murphy C."/>
            <person name="Neiman D."/>
            <person name="Pearson M."/>
            <person name="Priest M."/>
            <person name="Roberts A."/>
            <person name="Saif S."/>
            <person name="Shea T."/>
            <person name="Shenoy N."/>
            <person name="Sisk P."/>
            <person name="Stolte C."/>
            <person name="Sykes S."/>
            <person name="Wortman J."/>
            <person name="Nusbaum C."/>
            <person name="Birren B."/>
        </authorList>
    </citation>
    <scope>NUCLEOTIDE SEQUENCE [LARGE SCALE GENOMIC DNA]</scope>
    <source>
        <strain evidence="3 4">4_1_13</strain>
    </source>
</reference>
<protein>
    <recommendedName>
        <fullName evidence="2">Ribosome-binding factor A</fullName>
    </recommendedName>
</protein>
<dbReference type="Gene3D" id="3.30.300.20">
    <property type="match status" value="1"/>
</dbReference>
<evidence type="ECO:0000313" key="3">
    <source>
        <dbReference type="EMBL" id="EEO40821.1"/>
    </source>
</evidence>
<dbReference type="Proteomes" id="UP000004925">
    <property type="component" value="Unassembled WGS sequence"/>
</dbReference>
<dbReference type="GO" id="GO:0030490">
    <property type="term" value="P:maturation of SSU-rRNA"/>
    <property type="evidence" value="ECO:0007669"/>
    <property type="project" value="UniProtKB-UniRule"/>
</dbReference>
<dbReference type="RefSeq" id="WP_005889000.1">
    <property type="nucleotide sequence ID" value="NZ_KQ235733.1"/>
</dbReference>
<dbReference type="HAMAP" id="MF_00003">
    <property type="entry name" value="RbfA"/>
    <property type="match status" value="1"/>
</dbReference>
<comment type="subcellular location">
    <subcellularLocation>
        <location evidence="2">Cytoplasm</location>
    </subcellularLocation>
</comment>
<gene>
    <name evidence="2" type="primary">rbfA</name>
    <name evidence="3" type="ORF">FSCG_01534</name>
</gene>
<keyword evidence="1 2" id="KW-0690">Ribosome biogenesis</keyword>
<sequence length="120" mass="13867">MKKQRLEGIGKEIMRVISKVILEEVKNPKIKGLVSVTEVDVTEDLKFADTYFSILPPLNSDEKQYDSEEILEALNEIKGFLRKRVAEEVDIRYTPEIRVKLDNSMENAMKITKLLNDLKV</sequence>
<dbReference type="GeneID" id="79799408"/>
<dbReference type="PANTHER" id="PTHR33515:SF1">
    <property type="entry name" value="RIBOSOME-BINDING FACTOR A, CHLOROPLASTIC-RELATED"/>
    <property type="match status" value="1"/>
</dbReference>
<comment type="similarity">
    <text evidence="2">Belongs to the RbfA family.</text>
</comment>
<organism evidence="3 4">
    <name type="scientific">Fusobacterium vincentii 4_1_13</name>
    <dbReference type="NCBI Taxonomy" id="469606"/>
    <lineage>
        <taxon>Bacteria</taxon>
        <taxon>Fusobacteriati</taxon>
        <taxon>Fusobacteriota</taxon>
        <taxon>Fusobacteriia</taxon>
        <taxon>Fusobacteriales</taxon>
        <taxon>Fusobacteriaceae</taxon>
        <taxon>Fusobacterium</taxon>
    </lineage>
</organism>
<dbReference type="eggNOG" id="COG0858">
    <property type="taxonomic scope" value="Bacteria"/>
</dbReference>
<proteinExistence type="inferred from homology"/>
<dbReference type="PANTHER" id="PTHR33515">
    <property type="entry name" value="RIBOSOME-BINDING FACTOR A, CHLOROPLASTIC-RELATED"/>
    <property type="match status" value="1"/>
</dbReference>
<evidence type="ECO:0000313" key="4">
    <source>
        <dbReference type="Proteomes" id="UP000004925"/>
    </source>
</evidence>
<dbReference type="NCBIfam" id="TIGR00082">
    <property type="entry name" value="rbfA"/>
    <property type="match status" value="1"/>
</dbReference>
<comment type="subunit">
    <text evidence="2">Monomer. Binds 30S ribosomal subunits, but not 50S ribosomal subunits or 70S ribosomes.</text>
</comment>
<dbReference type="HOGENOM" id="CLU_089475_6_3_0"/>
<dbReference type="AlphaFoldDB" id="A0A0M1VW00"/>